<dbReference type="AlphaFoldDB" id="A0AAV6YK34"/>
<dbReference type="GO" id="GO:0004984">
    <property type="term" value="F:olfactory receptor activity"/>
    <property type="evidence" value="ECO:0007669"/>
    <property type="project" value="InterPro"/>
</dbReference>
<dbReference type="EMBL" id="WNYA01029332">
    <property type="protein sequence ID" value="KAG8537532.1"/>
    <property type="molecule type" value="Genomic_DNA"/>
</dbReference>
<feature type="transmembrane region" description="Helical" evidence="10">
    <location>
        <begin position="142"/>
        <end position="165"/>
    </location>
</feature>
<proteinExistence type="inferred from homology"/>
<feature type="transmembrane region" description="Helical" evidence="10">
    <location>
        <begin position="240"/>
        <end position="262"/>
    </location>
</feature>
<keyword evidence="3 10" id="KW-0716">Sensory transduction</keyword>
<keyword evidence="9" id="KW-0675">Receptor</keyword>
<name>A0AAV6YK34_ENGPU</name>
<keyword evidence="13" id="KW-1185">Reference proteome</keyword>
<dbReference type="InterPro" id="IPR017452">
    <property type="entry name" value="GPCR_Rhodpsn_7TM"/>
</dbReference>
<dbReference type="PRINTS" id="PR00237">
    <property type="entry name" value="GPCRRHODOPSN"/>
</dbReference>
<dbReference type="InterPro" id="IPR050402">
    <property type="entry name" value="OR51/52/56-like"/>
</dbReference>
<dbReference type="PROSITE" id="PS00237">
    <property type="entry name" value="G_PROTEIN_RECEP_F1_1"/>
    <property type="match status" value="1"/>
</dbReference>
<evidence type="ECO:0000313" key="12">
    <source>
        <dbReference type="EMBL" id="KAG8537532.1"/>
    </source>
</evidence>
<organism evidence="12 13">
    <name type="scientific">Engystomops pustulosus</name>
    <name type="common">Tungara frog</name>
    <name type="synonym">Physalaemus pustulosus</name>
    <dbReference type="NCBI Taxonomy" id="76066"/>
    <lineage>
        <taxon>Eukaryota</taxon>
        <taxon>Metazoa</taxon>
        <taxon>Chordata</taxon>
        <taxon>Craniata</taxon>
        <taxon>Vertebrata</taxon>
        <taxon>Euteleostomi</taxon>
        <taxon>Amphibia</taxon>
        <taxon>Batrachia</taxon>
        <taxon>Anura</taxon>
        <taxon>Neobatrachia</taxon>
        <taxon>Hyloidea</taxon>
        <taxon>Leptodactylidae</taxon>
        <taxon>Leiuperinae</taxon>
        <taxon>Engystomops</taxon>
    </lineage>
</organism>
<dbReference type="Pfam" id="PF13853">
    <property type="entry name" value="7tm_4"/>
    <property type="match status" value="1"/>
</dbReference>
<sequence>MLAQNESFYRPENFILIGIPGLEVAEFWMSIPMCVMYILTILGNTAMLLIIMPQETFHKPMYLFLSMLSIIDLVASATTTPKILCIFWFNDNEIDFNACLAQLFFIHALSMMESTVLLAMAFDRYVAICHPLRYTSILTNNIIAKIGVLAMIRGSFFMAPAPFLIRRLSYCRTNVIAHTYCEHMAVVKIACTDTTINQVYGLTVALLVIAVDIICITVSYSAIVRAVFRLASSEARHKALSTCAPHICVILISYVPALFSFFTHRFGHNIPLHVHIILANLYILIPPMCNPMIYGARTKEIRK</sequence>
<evidence type="ECO:0000256" key="3">
    <source>
        <dbReference type="ARBA" id="ARBA00022606"/>
    </source>
</evidence>
<dbReference type="SUPFAM" id="SSF81321">
    <property type="entry name" value="Family A G protein-coupled receptor-like"/>
    <property type="match status" value="1"/>
</dbReference>
<feature type="domain" description="G-protein coupled receptors family 1 profile" evidence="11">
    <location>
        <begin position="43"/>
        <end position="294"/>
    </location>
</feature>
<evidence type="ECO:0000256" key="2">
    <source>
        <dbReference type="ARBA" id="ARBA00004141"/>
    </source>
</evidence>
<keyword evidence="10" id="KW-1003">Cell membrane</keyword>
<evidence type="ECO:0000256" key="6">
    <source>
        <dbReference type="ARBA" id="ARBA00022989"/>
    </source>
</evidence>
<feature type="transmembrane region" description="Helical" evidence="10">
    <location>
        <begin position="204"/>
        <end position="228"/>
    </location>
</feature>
<keyword evidence="8 9" id="KW-0807">Transducer</keyword>
<evidence type="ECO:0000256" key="1">
    <source>
        <dbReference type="ARBA" id="ARBA00002936"/>
    </source>
</evidence>
<dbReference type="PANTHER" id="PTHR26450:SF83">
    <property type="entry name" value="OLFACTORY RECEPTOR 52P1"/>
    <property type="match status" value="1"/>
</dbReference>
<comment type="function">
    <text evidence="1">Odorant receptor.</text>
</comment>
<feature type="transmembrane region" description="Helical" evidence="10">
    <location>
        <begin position="27"/>
        <end position="50"/>
    </location>
</feature>
<dbReference type="PROSITE" id="PS50262">
    <property type="entry name" value="G_PROTEIN_RECEP_F1_2"/>
    <property type="match status" value="1"/>
</dbReference>
<dbReference type="GO" id="GO:0004930">
    <property type="term" value="F:G protein-coupled receptor activity"/>
    <property type="evidence" value="ECO:0007669"/>
    <property type="project" value="UniProtKB-KW"/>
</dbReference>
<keyword evidence="5 10" id="KW-0552">Olfaction</keyword>
<keyword evidence="4 9" id="KW-0812">Transmembrane</keyword>
<feature type="transmembrane region" description="Helical" evidence="10">
    <location>
        <begin position="101"/>
        <end position="122"/>
    </location>
</feature>
<evidence type="ECO:0000256" key="10">
    <source>
        <dbReference type="RuleBase" id="RU363047"/>
    </source>
</evidence>
<evidence type="ECO:0000313" key="13">
    <source>
        <dbReference type="Proteomes" id="UP000824782"/>
    </source>
</evidence>
<dbReference type="Proteomes" id="UP000824782">
    <property type="component" value="Unassembled WGS sequence"/>
</dbReference>
<feature type="non-terminal residue" evidence="12">
    <location>
        <position position="303"/>
    </location>
</feature>
<comment type="subcellular location">
    <subcellularLocation>
        <location evidence="10">Cell membrane</location>
        <topology evidence="10">Multi-pass membrane protein</topology>
    </subcellularLocation>
    <subcellularLocation>
        <location evidence="2">Membrane</location>
        <topology evidence="2">Multi-pass membrane protein</topology>
    </subcellularLocation>
</comment>
<dbReference type="InterPro" id="IPR000276">
    <property type="entry name" value="GPCR_Rhodpsn"/>
</dbReference>
<evidence type="ECO:0000256" key="8">
    <source>
        <dbReference type="ARBA" id="ARBA00023224"/>
    </source>
</evidence>
<reference evidence="12" key="1">
    <citation type="thesis" date="2020" institute="ProQuest LLC" country="789 East Eisenhower Parkway, Ann Arbor, MI, USA">
        <title>Comparative Genomics and Chromosome Evolution.</title>
        <authorList>
            <person name="Mudd A.B."/>
        </authorList>
    </citation>
    <scope>NUCLEOTIDE SEQUENCE</scope>
    <source>
        <strain evidence="12">237g6f4</strain>
        <tissue evidence="12">Blood</tissue>
    </source>
</reference>
<accession>A0AAV6YK34</accession>
<evidence type="ECO:0000256" key="4">
    <source>
        <dbReference type="ARBA" id="ARBA00022692"/>
    </source>
</evidence>
<dbReference type="Gene3D" id="1.20.1070.10">
    <property type="entry name" value="Rhodopsin 7-helix transmembrane proteins"/>
    <property type="match status" value="1"/>
</dbReference>
<dbReference type="PRINTS" id="PR00245">
    <property type="entry name" value="OLFACTORYR"/>
</dbReference>
<dbReference type="CDD" id="cd15953">
    <property type="entry name" value="7tmA_OR52P-like"/>
    <property type="match status" value="1"/>
</dbReference>
<comment type="caution">
    <text evidence="12">The sequence shown here is derived from an EMBL/GenBank/DDBJ whole genome shotgun (WGS) entry which is preliminary data.</text>
</comment>
<dbReference type="FunFam" id="1.20.1070.10:FF:000006">
    <property type="entry name" value="Olfactory receptor"/>
    <property type="match status" value="1"/>
</dbReference>
<evidence type="ECO:0000256" key="7">
    <source>
        <dbReference type="ARBA" id="ARBA00023136"/>
    </source>
</evidence>
<keyword evidence="7 10" id="KW-0472">Membrane</keyword>
<evidence type="ECO:0000256" key="9">
    <source>
        <dbReference type="RuleBase" id="RU000688"/>
    </source>
</evidence>
<keyword evidence="9" id="KW-0297">G-protein coupled receptor</keyword>
<comment type="similarity">
    <text evidence="9">Belongs to the G-protein coupled receptor 1 family.</text>
</comment>
<protein>
    <recommendedName>
        <fullName evidence="10">Olfactory receptor</fullName>
    </recommendedName>
</protein>
<dbReference type="PANTHER" id="PTHR26450">
    <property type="entry name" value="OLFACTORY RECEPTOR 56B1-RELATED"/>
    <property type="match status" value="1"/>
</dbReference>
<dbReference type="InterPro" id="IPR000725">
    <property type="entry name" value="Olfact_rcpt"/>
</dbReference>
<feature type="transmembrane region" description="Helical" evidence="10">
    <location>
        <begin position="274"/>
        <end position="294"/>
    </location>
</feature>
<evidence type="ECO:0000256" key="5">
    <source>
        <dbReference type="ARBA" id="ARBA00022725"/>
    </source>
</evidence>
<dbReference type="GO" id="GO:0005886">
    <property type="term" value="C:plasma membrane"/>
    <property type="evidence" value="ECO:0007669"/>
    <property type="project" value="UniProtKB-SubCell"/>
</dbReference>
<gene>
    <name evidence="12" type="ORF">GDO81_024371</name>
</gene>
<feature type="transmembrane region" description="Helical" evidence="10">
    <location>
        <begin position="62"/>
        <end position="89"/>
    </location>
</feature>
<keyword evidence="6 10" id="KW-1133">Transmembrane helix</keyword>
<evidence type="ECO:0000259" key="11">
    <source>
        <dbReference type="PROSITE" id="PS50262"/>
    </source>
</evidence>